<dbReference type="Proteomes" id="UP000053528">
    <property type="component" value="Unassembled WGS sequence"/>
</dbReference>
<accession>A0A095YHN7</accession>
<dbReference type="EMBL" id="JRNH01000001">
    <property type="protein sequence ID" value="KGF21773.1"/>
    <property type="molecule type" value="Genomic_DNA"/>
</dbReference>
<organism evidence="1 2">
    <name type="scientific">Pseudoglutamicibacter albus DNF00011</name>
    <dbReference type="NCBI Taxonomy" id="1401063"/>
    <lineage>
        <taxon>Bacteria</taxon>
        <taxon>Bacillati</taxon>
        <taxon>Actinomycetota</taxon>
        <taxon>Actinomycetes</taxon>
        <taxon>Micrococcales</taxon>
        <taxon>Micrococcaceae</taxon>
        <taxon>Pseudoglutamicibacter</taxon>
    </lineage>
</organism>
<dbReference type="AlphaFoldDB" id="A0A095YHN7"/>
<dbReference type="GO" id="GO:0005829">
    <property type="term" value="C:cytosol"/>
    <property type="evidence" value="ECO:0007669"/>
    <property type="project" value="TreeGrafter"/>
</dbReference>
<evidence type="ECO:0000313" key="1">
    <source>
        <dbReference type="EMBL" id="KGF21773.1"/>
    </source>
</evidence>
<dbReference type="PANTHER" id="PTHR30283:SF4">
    <property type="entry name" value="PEROXIDE STRESS RESISTANCE PROTEIN YAAA"/>
    <property type="match status" value="1"/>
</dbReference>
<reference evidence="1 2" key="1">
    <citation type="submission" date="2014-07" db="EMBL/GenBank/DDBJ databases">
        <authorList>
            <person name="McCorrison J."/>
            <person name="Sanka R."/>
            <person name="Torralba M."/>
            <person name="Gillis M."/>
            <person name="Haft D.H."/>
            <person name="Methe B."/>
            <person name="Sutton G."/>
            <person name="Nelson K.E."/>
        </authorList>
    </citation>
    <scope>NUCLEOTIDE SEQUENCE [LARGE SCALE GENOMIC DNA]</scope>
    <source>
        <strain evidence="1 2">DNF00011</strain>
    </source>
</reference>
<gene>
    <name evidence="1" type="ORF">HMPREF2128_00280</name>
</gene>
<evidence type="ECO:0000313" key="2">
    <source>
        <dbReference type="Proteomes" id="UP000053528"/>
    </source>
</evidence>
<dbReference type="InterPro" id="IPR005583">
    <property type="entry name" value="YaaA"/>
</dbReference>
<comment type="caution">
    <text evidence="1">The sequence shown here is derived from an EMBL/GenBank/DDBJ whole genome shotgun (WGS) entry which is preliminary data.</text>
</comment>
<dbReference type="Pfam" id="PF03883">
    <property type="entry name" value="H2O2_YaaD"/>
    <property type="match status" value="1"/>
</dbReference>
<dbReference type="GO" id="GO:0033194">
    <property type="term" value="P:response to hydroperoxide"/>
    <property type="evidence" value="ECO:0007669"/>
    <property type="project" value="TreeGrafter"/>
</dbReference>
<name>A0A095YHN7_9MICC</name>
<dbReference type="PANTHER" id="PTHR30283">
    <property type="entry name" value="PEROXIDE STRESS RESPONSE PROTEIN YAAA"/>
    <property type="match status" value="1"/>
</dbReference>
<protein>
    <submittedName>
        <fullName evidence="1">Uncharacterized protein</fullName>
    </submittedName>
</protein>
<sequence>MMILLPPSEGKTPASDGASIDLDSLACPELAEARREVARHLEEVSAGADAAEVLGVGKAVAHEIERNIDIFDAPAAPAHDIYTGVLYDALDYAGMSPTQKRKAADRIFVISALWGVVGLADRIPAYRLSMDVKLPELGKLGTYWKPRLATALADRAEGELIVDCRSAAYQAAYVPDPQQTVTVNVVQIKDGKRKVVSHHAKHTRGIVARLLMQTRGDGPQTPQALLTAMQKHWPQTELTEPTPRKAGQLTIVLDEN</sequence>
<proteinExistence type="predicted"/>